<feature type="compositionally biased region" description="Basic and acidic residues" evidence="1">
    <location>
        <begin position="99"/>
        <end position="108"/>
    </location>
</feature>
<organism evidence="2 3">
    <name type="scientific">Dryococelus australis</name>
    <dbReference type="NCBI Taxonomy" id="614101"/>
    <lineage>
        <taxon>Eukaryota</taxon>
        <taxon>Metazoa</taxon>
        <taxon>Ecdysozoa</taxon>
        <taxon>Arthropoda</taxon>
        <taxon>Hexapoda</taxon>
        <taxon>Insecta</taxon>
        <taxon>Pterygota</taxon>
        <taxon>Neoptera</taxon>
        <taxon>Polyneoptera</taxon>
        <taxon>Phasmatodea</taxon>
        <taxon>Verophasmatodea</taxon>
        <taxon>Anareolatae</taxon>
        <taxon>Phasmatidae</taxon>
        <taxon>Eurycanthinae</taxon>
        <taxon>Dryococelus</taxon>
    </lineage>
</organism>
<dbReference type="EMBL" id="JARBHB010000001">
    <property type="protein sequence ID" value="KAJ8895194.1"/>
    <property type="molecule type" value="Genomic_DNA"/>
</dbReference>
<accession>A0ABQ9IG40</accession>
<sequence length="152" mass="16635">MKRRGKREIPEKTRRPTTSSCTIPTCDNPVTRPGKEPVCNQCRKHPRIRLQTREITDNVRVTLCGGRVGMDEEVMTINLFKGKCSVESELKNGATLECKGGESHENRRQAASSSTITTRENPGVNPPGIEPGSPCWEASALATAPPLPLTLI</sequence>
<dbReference type="Proteomes" id="UP001159363">
    <property type="component" value="Chromosome 1"/>
</dbReference>
<comment type="caution">
    <text evidence="2">The sequence shown here is derived from an EMBL/GenBank/DDBJ whole genome shotgun (WGS) entry which is preliminary data.</text>
</comment>
<reference evidence="2 3" key="1">
    <citation type="submission" date="2023-02" db="EMBL/GenBank/DDBJ databases">
        <title>LHISI_Scaffold_Assembly.</title>
        <authorList>
            <person name="Stuart O.P."/>
            <person name="Cleave R."/>
            <person name="Magrath M.J.L."/>
            <person name="Mikheyev A.S."/>
        </authorList>
    </citation>
    <scope>NUCLEOTIDE SEQUENCE [LARGE SCALE GENOMIC DNA]</scope>
    <source>
        <strain evidence="2">Daus_M_001</strain>
        <tissue evidence="2">Leg muscle</tissue>
    </source>
</reference>
<feature type="compositionally biased region" description="Polar residues" evidence="1">
    <location>
        <begin position="109"/>
        <end position="120"/>
    </location>
</feature>
<evidence type="ECO:0000256" key="1">
    <source>
        <dbReference type="SAM" id="MobiDB-lite"/>
    </source>
</evidence>
<proteinExistence type="predicted"/>
<protein>
    <submittedName>
        <fullName evidence="2">Uncharacterized protein</fullName>
    </submittedName>
</protein>
<feature type="region of interest" description="Disordered" evidence="1">
    <location>
        <begin position="1"/>
        <end position="26"/>
    </location>
</feature>
<keyword evidence="3" id="KW-1185">Reference proteome</keyword>
<name>A0ABQ9IG40_9NEOP</name>
<feature type="region of interest" description="Disordered" evidence="1">
    <location>
        <begin position="97"/>
        <end position="134"/>
    </location>
</feature>
<feature type="compositionally biased region" description="Polar residues" evidence="1">
    <location>
        <begin position="16"/>
        <end position="25"/>
    </location>
</feature>
<evidence type="ECO:0000313" key="2">
    <source>
        <dbReference type="EMBL" id="KAJ8895194.1"/>
    </source>
</evidence>
<gene>
    <name evidence="2" type="ORF">PR048_000519</name>
</gene>
<evidence type="ECO:0000313" key="3">
    <source>
        <dbReference type="Proteomes" id="UP001159363"/>
    </source>
</evidence>